<dbReference type="PANTHER" id="PTHR36173">
    <property type="entry name" value="RIBONUCLEASE VAPC16-RELATED"/>
    <property type="match status" value="1"/>
</dbReference>
<accession>A0A917J6M7</accession>
<organism evidence="2 3">
    <name type="scientific">Mucilaginibacter galii</name>
    <dbReference type="NCBI Taxonomy" id="2005073"/>
    <lineage>
        <taxon>Bacteria</taxon>
        <taxon>Pseudomonadati</taxon>
        <taxon>Bacteroidota</taxon>
        <taxon>Sphingobacteriia</taxon>
        <taxon>Sphingobacteriales</taxon>
        <taxon>Sphingobacteriaceae</taxon>
        <taxon>Mucilaginibacter</taxon>
    </lineage>
</organism>
<dbReference type="PANTHER" id="PTHR36173:SF2">
    <property type="entry name" value="RIBONUCLEASE VAPC16"/>
    <property type="match status" value="1"/>
</dbReference>
<gene>
    <name evidence="2" type="ORF">GCM10011425_08560</name>
</gene>
<evidence type="ECO:0000313" key="3">
    <source>
        <dbReference type="Proteomes" id="UP000662074"/>
    </source>
</evidence>
<reference evidence="2" key="2">
    <citation type="submission" date="2020-09" db="EMBL/GenBank/DDBJ databases">
        <authorList>
            <person name="Sun Q."/>
            <person name="Sedlacek I."/>
        </authorList>
    </citation>
    <scope>NUCLEOTIDE SEQUENCE</scope>
    <source>
        <strain evidence="2">CCM 8711</strain>
    </source>
</reference>
<keyword evidence="3" id="KW-1185">Reference proteome</keyword>
<sequence>MELLLDTHALLWFQSSDPKLSRKALEQISNPGNTCFISVASLWEISIKLSIDKLVITDGYQYFYDSLIAYDFKVIDIKNGHLVLLQTLPHHHGDPFDLLLIAQAITEDLTIISANRHLMLTR</sequence>
<dbReference type="Proteomes" id="UP000662074">
    <property type="component" value="Unassembled WGS sequence"/>
</dbReference>
<proteinExistence type="predicted"/>
<dbReference type="InterPro" id="IPR041705">
    <property type="entry name" value="PIN_Sll0205"/>
</dbReference>
<reference evidence="2" key="1">
    <citation type="journal article" date="2014" name="Int. J. Syst. Evol. Microbiol.">
        <title>Complete genome sequence of Corynebacterium casei LMG S-19264T (=DSM 44701T), isolated from a smear-ripened cheese.</title>
        <authorList>
            <consortium name="US DOE Joint Genome Institute (JGI-PGF)"/>
            <person name="Walter F."/>
            <person name="Albersmeier A."/>
            <person name="Kalinowski J."/>
            <person name="Ruckert C."/>
        </authorList>
    </citation>
    <scope>NUCLEOTIDE SEQUENCE</scope>
    <source>
        <strain evidence="2">CCM 8711</strain>
    </source>
</reference>
<comment type="caution">
    <text evidence="2">The sequence shown here is derived from an EMBL/GenBank/DDBJ whole genome shotgun (WGS) entry which is preliminary data.</text>
</comment>
<dbReference type="Gene3D" id="3.40.50.1010">
    <property type="entry name" value="5'-nuclease"/>
    <property type="match status" value="1"/>
</dbReference>
<name>A0A917J6M7_9SPHI</name>
<dbReference type="CDD" id="cd09872">
    <property type="entry name" value="PIN_Sll0205-like"/>
    <property type="match status" value="1"/>
</dbReference>
<feature type="domain" description="PIN" evidence="1">
    <location>
        <begin position="4"/>
        <end position="117"/>
    </location>
</feature>
<evidence type="ECO:0000259" key="1">
    <source>
        <dbReference type="Pfam" id="PF01850"/>
    </source>
</evidence>
<protein>
    <submittedName>
        <fullName evidence="2">Twitching motility protein PilT</fullName>
    </submittedName>
</protein>
<evidence type="ECO:0000313" key="2">
    <source>
        <dbReference type="EMBL" id="GGI49644.1"/>
    </source>
</evidence>
<dbReference type="AlphaFoldDB" id="A0A917J6M7"/>
<dbReference type="Pfam" id="PF01850">
    <property type="entry name" value="PIN"/>
    <property type="match status" value="1"/>
</dbReference>
<dbReference type="RefSeq" id="WP_188414077.1">
    <property type="nucleotide sequence ID" value="NZ_BMDO01000001.1"/>
</dbReference>
<dbReference type="InterPro" id="IPR052919">
    <property type="entry name" value="TA_system_RNase"/>
</dbReference>
<dbReference type="InterPro" id="IPR029060">
    <property type="entry name" value="PIN-like_dom_sf"/>
</dbReference>
<dbReference type="InterPro" id="IPR002716">
    <property type="entry name" value="PIN_dom"/>
</dbReference>
<dbReference type="SUPFAM" id="SSF88723">
    <property type="entry name" value="PIN domain-like"/>
    <property type="match status" value="1"/>
</dbReference>
<dbReference type="EMBL" id="BMDO01000001">
    <property type="protein sequence ID" value="GGI49644.1"/>
    <property type="molecule type" value="Genomic_DNA"/>
</dbReference>